<dbReference type="EMBL" id="CP029554">
    <property type="protein sequence ID" value="AXE36337.1"/>
    <property type="molecule type" value="Genomic_DNA"/>
</dbReference>
<proteinExistence type="predicted"/>
<dbReference type="KEGG" id="chrb:DK843_19800"/>
<accession>A0A344UM39</accession>
<name>A0A344UM39_9NEIS</name>
<dbReference type="Proteomes" id="UP000252038">
    <property type="component" value="Chromosome"/>
</dbReference>
<dbReference type="InterPro" id="IPR016024">
    <property type="entry name" value="ARM-type_fold"/>
</dbReference>
<dbReference type="InterPro" id="IPR011989">
    <property type="entry name" value="ARM-like"/>
</dbReference>
<dbReference type="Gene3D" id="1.25.10.10">
    <property type="entry name" value="Leucine-rich Repeat Variant"/>
    <property type="match status" value="1"/>
</dbReference>
<dbReference type="AlphaFoldDB" id="A0A344UM39"/>
<sequence length="179" mass="20176">MIKYGKDIVNKIGRIRKLLSEADFDVVSDALHEIGKLNLKELEGDIRAFLSHSDPELQQAAIMVLGTYWGLPDFRDELFGIFSDVIDDDVRFSALINWVGYFRGMKDVSVFKVLLNIAQDGSEDMFVRAAAVRGIYMVSNAGVDETVMNSLMHAPSYKEFESLIPWPRIDEILKDAGLN</sequence>
<protein>
    <recommendedName>
        <fullName evidence="3">HEAT repeat domain-containing protein</fullName>
    </recommendedName>
</protein>
<evidence type="ECO:0008006" key="3">
    <source>
        <dbReference type="Google" id="ProtNLM"/>
    </source>
</evidence>
<dbReference type="SUPFAM" id="SSF48371">
    <property type="entry name" value="ARM repeat"/>
    <property type="match status" value="1"/>
</dbReference>
<gene>
    <name evidence="1" type="ORF">DK843_19800</name>
</gene>
<evidence type="ECO:0000313" key="2">
    <source>
        <dbReference type="Proteomes" id="UP000252038"/>
    </source>
</evidence>
<dbReference type="Pfam" id="PF13646">
    <property type="entry name" value="HEAT_2"/>
    <property type="match status" value="1"/>
</dbReference>
<organism evidence="1 2">
    <name type="scientific">Chromobacterium phragmitis</name>
    <dbReference type="NCBI Taxonomy" id="2202141"/>
    <lineage>
        <taxon>Bacteria</taxon>
        <taxon>Pseudomonadati</taxon>
        <taxon>Pseudomonadota</taxon>
        <taxon>Betaproteobacteria</taxon>
        <taxon>Neisseriales</taxon>
        <taxon>Chromobacteriaceae</taxon>
        <taxon>Chromobacterium</taxon>
    </lineage>
</organism>
<reference evidence="1 2" key="1">
    <citation type="submission" date="2018-05" db="EMBL/GenBank/DDBJ databases">
        <title>Genome sequencing, assembly and analysis of the novel insecticidal bacterium, Chromobacterium phragmitis.</title>
        <authorList>
            <person name="Sparks M.E."/>
            <person name="Blackburn M.B."/>
            <person name="Gundersen-Rindal D.E."/>
        </authorList>
    </citation>
    <scope>NUCLEOTIDE SEQUENCE [LARGE SCALE GENOMIC DNA]</scope>
    <source>
        <strain evidence="1">IIBBL 274-1</strain>
    </source>
</reference>
<evidence type="ECO:0000313" key="1">
    <source>
        <dbReference type="EMBL" id="AXE36337.1"/>
    </source>
</evidence>